<protein>
    <submittedName>
        <fullName evidence="1">Uncharacterized protein</fullName>
    </submittedName>
</protein>
<dbReference type="EMBL" id="BARW01007003">
    <property type="protein sequence ID" value="GAI83551.1"/>
    <property type="molecule type" value="Genomic_DNA"/>
</dbReference>
<sequence>MSENRPSNTAIYWAVAAREPAGKPLDVCTLVPVKLSFIDQGDVPDPKQDHDFNCVSNMKFNKAVRYATQAKYCGGYLTYSDLGYLLGIHPAAISA</sequence>
<dbReference type="Pfam" id="PF07900">
    <property type="entry name" value="DUF1670"/>
    <property type="match status" value="1"/>
</dbReference>
<gene>
    <name evidence="1" type="ORF">S12H4_14660</name>
</gene>
<feature type="non-terminal residue" evidence="1">
    <location>
        <position position="95"/>
    </location>
</feature>
<reference evidence="1" key="1">
    <citation type="journal article" date="2014" name="Front. Microbiol.">
        <title>High frequency of phylogenetically diverse reductive dehalogenase-homologous genes in deep subseafloor sedimentary metagenomes.</title>
        <authorList>
            <person name="Kawai M."/>
            <person name="Futagami T."/>
            <person name="Toyoda A."/>
            <person name="Takaki Y."/>
            <person name="Nishi S."/>
            <person name="Hori S."/>
            <person name="Arai W."/>
            <person name="Tsubouchi T."/>
            <person name="Morono Y."/>
            <person name="Uchiyama I."/>
            <person name="Ito T."/>
            <person name="Fujiyama A."/>
            <person name="Inagaki F."/>
            <person name="Takami H."/>
        </authorList>
    </citation>
    <scope>NUCLEOTIDE SEQUENCE</scope>
    <source>
        <strain evidence="1">Expedition CK06-06</strain>
    </source>
</reference>
<evidence type="ECO:0000313" key="1">
    <source>
        <dbReference type="EMBL" id="GAI83551.1"/>
    </source>
</evidence>
<proteinExistence type="predicted"/>
<name>X1SWP6_9ZZZZ</name>
<organism evidence="1">
    <name type="scientific">marine sediment metagenome</name>
    <dbReference type="NCBI Taxonomy" id="412755"/>
    <lineage>
        <taxon>unclassified sequences</taxon>
        <taxon>metagenomes</taxon>
        <taxon>ecological metagenomes</taxon>
    </lineage>
</organism>
<dbReference type="AlphaFoldDB" id="X1SWP6"/>
<comment type="caution">
    <text evidence="1">The sequence shown here is derived from an EMBL/GenBank/DDBJ whole genome shotgun (WGS) entry which is preliminary data.</text>
</comment>
<accession>X1SWP6</accession>
<dbReference type="InterPro" id="IPR012872">
    <property type="entry name" value="DUF1670"/>
</dbReference>